<dbReference type="AlphaFoldDB" id="D6Y2U3"/>
<keyword evidence="5" id="KW-1185">Reference proteome</keyword>
<dbReference type="InterPro" id="IPR050624">
    <property type="entry name" value="HTH-type_Tx_Regulator"/>
</dbReference>
<dbReference type="PRINTS" id="PR00455">
    <property type="entry name" value="HTHTETR"/>
</dbReference>
<dbReference type="InterPro" id="IPR009057">
    <property type="entry name" value="Homeodomain-like_sf"/>
</dbReference>
<dbReference type="eggNOG" id="COG1309">
    <property type="taxonomic scope" value="Bacteria"/>
</dbReference>
<evidence type="ECO:0000259" key="3">
    <source>
        <dbReference type="PROSITE" id="PS50977"/>
    </source>
</evidence>
<proteinExistence type="predicted"/>
<dbReference type="OrthoDB" id="3296001at2"/>
<dbReference type="GO" id="GO:0003677">
    <property type="term" value="F:DNA binding"/>
    <property type="evidence" value="ECO:0007669"/>
    <property type="project" value="UniProtKB-UniRule"/>
</dbReference>
<dbReference type="RefSeq" id="WP_013130437.1">
    <property type="nucleotide sequence ID" value="NC_014165.1"/>
</dbReference>
<keyword evidence="1 2" id="KW-0238">DNA-binding</keyword>
<feature type="DNA-binding region" description="H-T-H motif" evidence="2">
    <location>
        <begin position="36"/>
        <end position="55"/>
    </location>
</feature>
<dbReference type="KEGG" id="tbi:Tbis_0172"/>
<dbReference type="PANTHER" id="PTHR43479">
    <property type="entry name" value="ACREF/ENVCD OPERON REPRESSOR-RELATED"/>
    <property type="match status" value="1"/>
</dbReference>
<name>D6Y2U3_THEBD</name>
<dbReference type="HOGENOM" id="CLU_069356_2_2_11"/>
<accession>D6Y2U3</accession>
<dbReference type="PANTHER" id="PTHR43479:SF11">
    <property type="entry name" value="ACREF_ENVCD OPERON REPRESSOR-RELATED"/>
    <property type="match status" value="1"/>
</dbReference>
<dbReference type="EMBL" id="CP001874">
    <property type="protein sequence ID" value="ADG86904.1"/>
    <property type="molecule type" value="Genomic_DNA"/>
</dbReference>
<dbReference type="InterPro" id="IPR023772">
    <property type="entry name" value="DNA-bd_HTH_TetR-type_CS"/>
</dbReference>
<dbReference type="PROSITE" id="PS50977">
    <property type="entry name" value="HTH_TETR_2"/>
    <property type="match status" value="1"/>
</dbReference>
<dbReference type="Gene3D" id="1.10.357.10">
    <property type="entry name" value="Tetracycline Repressor, domain 2"/>
    <property type="match status" value="1"/>
</dbReference>
<dbReference type="InterPro" id="IPR001647">
    <property type="entry name" value="HTH_TetR"/>
</dbReference>
<dbReference type="PROSITE" id="PS01081">
    <property type="entry name" value="HTH_TETR_1"/>
    <property type="match status" value="1"/>
</dbReference>
<organism evidence="4 5">
    <name type="scientific">Thermobispora bispora (strain ATCC 19993 / DSM 43833 / CBS 139.67 / JCM 10125 / KCTC 9307 / NBRC 14880 / R51)</name>
    <dbReference type="NCBI Taxonomy" id="469371"/>
    <lineage>
        <taxon>Bacteria</taxon>
        <taxon>Bacillati</taxon>
        <taxon>Actinomycetota</taxon>
        <taxon>Actinomycetes</taxon>
        <taxon>Streptosporangiales</taxon>
        <taxon>Streptosporangiaceae</taxon>
        <taxon>Thermobispora</taxon>
    </lineage>
</organism>
<gene>
    <name evidence="4" type="ordered locus">Tbis_0172</name>
</gene>
<reference evidence="4 5" key="1">
    <citation type="submission" date="2010-01" db="EMBL/GenBank/DDBJ databases">
        <title>The complete genome of Thermobispora bispora DSM 43833.</title>
        <authorList>
            <consortium name="US DOE Joint Genome Institute (JGI-PGF)"/>
            <person name="Lucas S."/>
            <person name="Copeland A."/>
            <person name="Lapidus A."/>
            <person name="Glavina del Rio T."/>
            <person name="Dalin E."/>
            <person name="Tice H."/>
            <person name="Bruce D."/>
            <person name="Goodwin L."/>
            <person name="Pitluck S."/>
            <person name="Kyrpides N."/>
            <person name="Mavromatis K."/>
            <person name="Ivanova N."/>
            <person name="Mikhailova N."/>
            <person name="Chertkov O."/>
            <person name="Brettin T."/>
            <person name="Detter J.C."/>
            <person name="Han C."/>
            <person name="Larimer F."/>
            <person name="Land M."/>
            <person name="Hauser L."/>
            <person name="Markowitz V."/>
            <person name="Cheng J.-F."/>
            <person name="Hugenholtz P."/>
            <person name="Woyke T."/>
            <person name="Wu D."/>
            <person name="Jando M."/>
            <person name="Schneider S."/>
            <person name="Klenk H.-P."/>
            <person name="Eisen J.A."/>
        </authorList>
    </citation>
    <scope>NUCLEOTIDE SEQUENCE [LARGE SCALE GENOMIC DNA]</scope>
    <source>
        <strain evidence="5">ATCC 19993 / DSM 43833 / CBS 139.67 / JCM 10125 / KCTC 9307 / NBRC 14880 / R51</strain>
    </source>
</reference>
<evidence type="ECO:0000256" key="2">
    <source>
        <dbReference type="PROSITE-ProRule" id="PRU00335"/>
    </source>
</evidence>
<sequence length="208" mass="22914">MSEPLGLRERKKLRTRRALVEAALRLFGEQGYQETTIAEITAAADVSARTFFSYFGSKEDVLFFDHQERTDEALKLLADRRPDEPIRDVLLRLVEHGLRASLLPADMASELSSVRYRLVSSVPALRARGLRLLFETERRLAAALHETYPGELDRTEAAAVIGALSGAANLAVQVSMDRGEPPERAWEAGRRAAEIAMGGLAVLGRGTV</sequence>
<dbReference type="STRING" id="469371.Tbis_0172"/>
<dbReference type="Proteomes" id="UP000006640">
    <property type="component" value="Chromosome"/>
</dbReference>
<dbReference type="SUPFAM" id="SSF46689">
    <property type="entry name" value="Homeodomain-like"/>
    <property type="match status" value="1"/>
</dbReference>
<feature type="domain" description="HTH tetR-type" evidence="3">
    <location>
        <begin position="13"/>
        <end position="73"/>
    </location>
</feature>
<evidence type="ECO:0000256" key="1">
    <source>
        <dbReference type="ARBA" id="ARBA00023125"/>
    </source>
</evidence>
<protein>
    <submittedName>
        <fullName evidence="4">Transcriptional regulator, TetR family</fullName>
    </submittedName>
</protein>
<evidence type="ECO:0000313" key="4">
    <source>
        <dbReference type="EMBL" id="ADG86904.1"/>
    </source>
</evidence>
<evidence type="ECO:0000313" key="5">
    <source>
        <dbReference type="Proteomes" id="UP000006640"/>
    </source>
</evidence>
<dbReference type="Pfam" id="PF00440">
    <property type="entry name" value="TetR_N"/>
    <property type="match status" value="1"/>
</dbReference>